<dbReference type="Proteomes" id="UP000001285">
    <property type="component" value="Chromosome"/>
</dbReference>
<dbReference type="EMBL" id="CP002461">
    <property type="protein sequence ID" value="AEN98685.1"/>
    <property type="molecule type" value="Genomic_DNA"/>
</dbReference>
<evidence type="ECO:0000313" key="5">
    <source>
        <dbReference type="EMBL" id="AEN98685.1"/>
    </source>
</evidence>
<keyword evidence="3" id="KW-0804">Transcription</keyword>
<dbReference type="OrthoDB" id="9794330at2"/>
<evidence type="ECO:0000313" key="6">
    <source>
        <dbReference type="Proteomes" id="UP000001285"/>
    </source>
</evidence>
<accession>G2KV87</accession>
<dbReference type="CDD" id="cd00090">
    <property type="entry name" value="HTH_ARSR"/>
    <property type="match status" value="1"/>
</dbReference>
<dbReference type="SMART" id="SM00418">
    <property type="entry name" value="HTH_ARSR"/>
    <property type="match status" value="1"/>
</dbReference>
<keyword evidence="2" id="KW-0238">DNA-binding</keyword>
<reference evidence="5 6" key="1">
    <citation type="journal article" date="2011" name="Microb. Cell Fact.">
        <title>Genomic analysis reveals Lactobacillus sanfranciscensis as stable element in traditional sourdoughs.</title>
        <authorList>
            <person name="Vogel R.F."/>
            <person name="Pavlovic M."/>
            <person name="Ehrmann M.A."/>
            <person name="Wiezer A."/>
            <person name="Liesegang H."/>
            <person name="Offschanka S."/>
            <person name="Voget S."/>
            <person name="Angelov A."/>
            <person name="Bocker G."/>
            <person name="Liebl W."/>
        </authorList>
    </citation>
    <scope>NUCLEOTIDE SEQUENCE [LARGE SCALE GENOMIC DNA]</scope>
    <source>
        <strain evidence="5 6">TMW 1.1304</strain>
    </source>
</reference>
<dbReference type="PANTHER" id="PTHR43132">
    <property type="entry name" value="ARSENICAL RESISTANCE OPERON REPRESSOR ARSR-RELATED"/>
    <property type="match status" value="1"/>
</dbReference>
<dbReference type="PROSITE" id="PS50987">
    <property type="entry name" value="HTH_ARSR_2"/>
    <property type="match status" value="1"/>
</dbReference>
<proteinExistence type="predicted"/>
<dbReference type="AlphaFoldDB" id="G2KV87"/>
<gene>
    <name evidence="5" type="ordered locus">LSA_02250</name>
</gene>
<dbReference type="eggNOG" id="COG0640">
    <property type="taxonomic scope" value="Bacteria"/>
</dbReference>
<feature type="domain" description="HTH arsR-type" evidence="4">
    <location>
        <begin position="5"/>
        <end position="99"/>
    </location>
</feature>
<dbReference type="GO" id="GO:0003677">
    <property type="term" value="F:DNA binding"/>
    <property type="evidence" value="ECO:0007669"/>
    <property type="project" value="UniProtKB-KW"/>
</dbReference>
<evidence type="ECO:0000256" key="1">
    <source>
        <dbReference type="ARBA" id="ARBA00023015"/>
    </source>
</evidence>
<evidence type="ECO:0000259" key="4">
    <source>
        <dbReference type="PROSITE" id="PS50987"/>
    </source>
</evidence>
<dbReference type="InterPro" id="IPR001845">
    <property type="entry name" value="HTH_ArsR_DNA-bd_dom"/>
</dbReference>
<dbReference type="PRINTS" id="PR00778">
    <property type="entry name" value="HTHARSR"/>
</dbReference>
<sequence length="109" mass="12778">MKNSFDDELLAETTKIYKVFSNPTRVKLLYLLESNEMTVNEIAEKLDLAQSVVSHQLAILREHQLISFNKKGKYVSYTLNDPHILSIIELTFDHVSHVIKHEPHHYNFR</sequence>
<dbReference type="GO" id="GO:0003700">
    <property type="term" value="F:DNA-binding transcription factor activity"/>
    <property type="evidence" value="ECO:0007669"/>
    <property type="project" value="InterPro"/>
</dbReference>
<dbReference type="PANTHER" id="PTHR43132:SF6">
    <property type="entry name" value="HTH-TYPE TRANSCRIPTIONAL REPRESSOR CZRA"/>
    <property type="match status" value="1"/>
</dbReference>
<dbReference type="NCBIfam" id="NF033788">
    <property type="entry name" value="HTH_metalloreg"/>
    <property type="match status" value="1"/>
</dbReference>
<dbReference type="RefSeq" id="WP_014081546.1">
    <property type="nucleotide sequence ID" value="NC_015978.1"/>
</dbReference>
<keyword evidence="1" id="KW-0805">Transcription regulation</keyword>
<dbReference type="InterPro" id="IPR011991">
    <property type="entry name" value="ArsR-like_HTH"/>
</dbReference>
<dbReference type="InterPro" id="IPR051011">
    <property type="entry name" value="Metal_resp_trans_reg"/>
</dbReference>
<evidence type="ECO:0000256" key="2">
    <source>
        <dbReference type="ARBA" id="ARBA00023125"/>
    </source>
</evidence>
<keyword evidence="6" id="KW-1185">Reference proteome</keyword>
<dbReference type="InterPro" id="IPR036388">
    <property type="entry name" value="WH-like_DNA-bd_sf"/>
</dbReference>
<protein>
    <recommendedName>
        <fullName evidence="4">HTH arsR-type domain-containing protein</fullName>
    </recommendedName>
</protein>
<name>G2KV87_FRUST</name>
<dbReference type="Gene3D" id="1.10.10.10">
    <property type="entry name" value="Winged helix-like DNA-binding domain superfamily/Winged helix DNA-binding domain"/>
    <property type="match status" value="1"/>
</dbReference>
<organism evidence="5 6">
    <name type="scientific">Fructilactobacillus sanfranciscensis (strain TMW 1.1304)</name>
    <name type="common">Lactobacillus sanfranciscensis</name>
    <dbReference type="NCBI Taxonomy" id="714313"/>
    <lineage>
        <taxon>Bacteria</taxon>
        <taxon>Bacillati</taxon>
        <taxon>Bacillota</taxon>
        <taxon>Bacilli</taxon>
        <taxon>Lactobacillales</taxon>
        <taxon>Lactobacillaceae</taxon>
        <taxon>Fructilactobacillus</taxon>
    </lineage>
</organism>
<dbReference type="STRING" id="714313.LSA_02250"/>
<dbReference type="InterPro" id="IPR036390">
    <property type="entry name" value="WH_DNA-bd_sf"/>
</dbReference>
<dbReference type="SUPFAM" id="SSF46785">
    <property type="entry name" value="Winged helix' DNA-binding domain"/>
    <property type="match status" value="1"/>
</dbReference>
<evidence type="ECO:0000256" key="3">
    <source>
        <dbReference type="ARBA" id="ARBA00023163"/>
    </source>
</evidence>
<dbReference type="KEGG" id="lsn:LSA_02250"/>
<dbReference type="Pfam" id="PF01022">
    <property type="entry name" value="HTH_5"/>
    <property type="match status" value="1"/>
</dbReference>
<dbReference type="HOGENOM" id="CLU_097806_7_4_9"/>